<dbReference type="PANTHER" id="PTHR40763:SF4">
    <property type="entry name" value="DUF1707 DOMAIN-CONTAINING PROTEIN"/>
    <property type="match status" value="1"/>
</dbReference>
<evidence type="ECO:0000313" key="4">
    <source>
        <dbReference type="Proteomes" id="UP001500221"/>
    </source>
</evidence>
<keyword evidence="4" id="KW-1185">Reference proteome</keyword>
<dbReference type="RefSeq" id="WP_345463477.1">
    <property type="nucleotide sequence ID" value="NZ_BAABKG010000006.1"/>
</dbReference>
<keyword evidence="1" id="KW-1133">Transmembrane helix</keyword>
<dbReference type="Proteomes" id="UP001500221">
    <property type="component" value="Unassembled WGS sequence"/>
</dbReference>
<gene>
    <name evidence="3" type="ORF">GCM10023340_41660</name>
</gene>
<dbReference type="EMBL" id="BAABKG010000006">
    <property type="protein sequence ID" value="GAA5155705.1"/>
    <property type="molecule type" value="Genomic_DNA"/>
</dbReference>
<reference evidence="4" key="1">
    <citation type="journal article" date="2019" name="Int. J. Syst. Evol. Microbiol.">
        <title>The Global Catalogue of Microorganisms (GCM) 10K type strain sequencing project: providing services to taxonomists for standard genome sequencing and annotation.</title>
        <authorList>
            <consortium name="The Broad Institute Genomics Platform"/>
            <consortium name="The Broad Institute Genome Sequencing Center for Infectious Disease"/>
            <person name="Wu L."/>
            <person name="Ma J."/>
        </authorList>
    </citation>
    <scope>NUCLEOTIDE SEQUENCE [LARGE SCALE GENOMIC DNA]</scope>
    <source>
        <strain evidence="4">JCM 18459</strain>
    </source>
</reference>
<keyword evidence="1" id="KW-0812">Transmembrane</keyword>
<name>A0ABP9Q733_9ACTN</name>
<comment type="caution">
    <text evidence="3">The sequence shown here is derived from an EMBL/GenBank/DDBJ whole genome shotgun (WGS) entry which is preliminary data.</text>
</comment>
<accession>A0ABP9Q733</accession>
<feature type="domain" description="DUF1707" evidence="2">
    <location>
        <begin position="4"/>
        <end position="56"/>
    </location>
</feature>
<keyword evidence="1" id="KW-0472">Membrane</keyword>
<feature type="transmembrane region" description="Helical" evidence="1">
    <location>
        <begin position="83"/>
        <end position="113"/>
    </location>
</feature>
<proteinExistence type="predicted"/>
<evidence type="ECO:0000259" key="2">
    <source>
        <dbReference type="Pfam" id="PF08044"/>
    </source>
</evidence>
<evidence type="ECO:0000256" key="1">
    <source>
        <dbReference type="SAM" id="Phobius"/>
    </source>
</evidence>
<sequence>MTELRVGDAERDRAAAELGEHYAVGRLTTDEHAERLDAVWTARTQGDLDVVFHDLPTAEATPMRRDGPAGPVRGPRGWRPVPFLPLLAVLIVASVLTGWPVWIAIFFVGCGLFSRSRHRYRAA</sequence>
<evidence type="ECO:0000313" key="3">
    <source>
        <dbReference type="EMBL" id="GAA5155705.1"/>
    </source>
</evidence>
<organism evidence="3 4">
    <name type="scientific">Nocardioides marinquilinus</name>
    <dbReference type="NCBI Taxonomy" id="1210400"/>
    <lineage>
        <taxon>Bacteria</taxon>
        <taxon>Bacillati</taxon>
        <taxon>Actinomycetota</taxon>
        <taxon>Actinomycetes</taxon>
        <taxon>Propionibacteriales</taxon>
        <taxon>Nocardioidaceae</taxon>
        <taxon>Nocardioides</taxon>
    </lineage>
</organism>
<dbReference type="Pfam" id="PF08044">
    <property type="entry name" value="DUF1707"/>
    <property type="match status" value="1"/>
</dbReference>
<protein>
    <recommendedName>
        <fullName evidence="2">DUF1707 domain-containing protein</fullName>
    </recommendedName>
</protein>
<dbReference type="PANTHER" id="PTHR40763">
    <property type="entry name" value="MEMBRANE PROTEIN-RELATED"/>
    <property type="match status" value="1"/>
</dbReference>
<dbReference type="InterPro" id="IPR012551">
    <property type="entry name" value="DUF1707_SHOCT-like"/>
</dbReference>